<name>A0ABU7G9C2_9ALTE</name>
<accession>A0ABU7G9C2</accession>
<reference evidence="3" key="1">
    <citation type="submission" date="2023-07" db="EMBL/GenBank/DDBJ databases">
        <title>Draft genome sequence of Agarivorans aestuarii strain ZMCS4, a CAZymes producing bacteria isolated from the marine brown algae Clodostephus spongiosus.</title>
        <authorList>
            <person name="Lorente B."/>
            <person name="Cabral C."/>
            <person name="Frias J."/>
            <person name="Faria J."/>
            <person name="Toubarro D."/>
        </authorList>
    </citation>
    <scope>NUCLEOTIDE SEQUENCE [LARGE SCALE GENOMIC DNA]</scope>
    <source>
        <strain evidence="3">ZMCS4</strain>
    </source>
</reference>
<evidence type="ECO:0000313" key="3">
    <source>
        <dbReference type="Proteomes" id="UP001310248"/>
    </source>
</evidence>
<keyword evidence="3" id="KW-1185">Reference proteome</keyword>
<feature type="signal peptide" evidence="1">
    <location>
        <begin position="1"/>
        <end position="19"/>
    </location>
</feature>
<evidence type="ECO:0000256" key="1">
    <source>
        <dbReference type="SAM" id="SignalP"/>
    </source>
</evidence>
<feature type="chain" id="PRO_5045925761" description="HEAT repeat domain-containing protein" evidence="1">
    <location>
        <begin position="20"/>
        <end position="300"/>
    </location>
</feature>
<evidence type="ECO:0000313" key="2">
    <source>
        <dbReference type="EMBL" id="MEE1675982.1"/>
    </source>
</evidence>
<reference evidence="2 3" key="2">
    <citation type="submission" date="2023-12" db="EMBL/GenBank/DDBJ databases">
        <authorList>
            <consortium name="Cladostephus spongiosus"/>
            <person name="Lorente B."/>
            <person name="Cabral C."/>
            <person name="Frias J."/>
            <person name="Faria J."/>
            <person name="Toubarro D."/>
        </authorList>
    </citation>
    <scope>NUCLEOTIDE SEQUENCE [LARGE SCALE GENOMIC DNA]</scope>
    <source>
        <strain evidence="2 3">ZMCS4</strain>
    </source>
</reference>
<proteinExistence type="predicted"/>
<gene>
    <name evidence="2" type="ORF">SNR37_001309</name>
</gene>
<keyword evidence="1" id="KW-0732">Signal</keyword>
<comment type="caution">
    <text evidence="2">The sequence shown here is derived from an EMBL/GenBank/DDBJ whole genome shotgun (WGS) entry which is preliminary data.</text>
</comment>
<organism evidence="2 3">
    <name type="scientific">Agarivorans aestuarii</name>
    <dbReference type="NCBI Taxonomy" id="1563703"/>
    <lineage>
        <taxon>Bacteria</taxon>
        <taxon>Pseudomonadati</taxon>
        <taxon>Pseudomonadota</taxon>
        <taxon>Gammaproteobacteria</taxon>
        <taxon>Alteromonadales</taxon>
        <taxon>Alteromonadaceae</taxon>
        <taxon>Agarivorans</taxon>
    </lineage>
</organism>
<protein>
    <recommendedName>
        <fullName evidence="4">HEAT repeat domain-containing protein</fullName>
    </recommendedName>
</protein>
<dbReference type="RefSeq" id="WP_329776735.1">
    <property type="nucleotide sequence ID" value="NZ_JAYDYW010000017.1"/>
</dbReference>
<evidence type="ECO:0008006" key="4">
    <source>
        <dbReference type="Google" id="ProtNLM"/>
    </source>
</evidence>
<dbReference type="EMBL" id="JAYDYW010000017">
    <property type="protein sequence ID" value="MEE1675982.1"/>
    <property type="molecule type" value="Genomic_DNA"/>
</dbReference>
<sequence length="300" mass="34773">MMKRFLLVLGLFFQLSVQAEQQGPNPLSQPLYQDVPLMILQRSVDALMQNQPAWVIDLLPYLRPEDREALLFQSLRYLHQNKHIPDQTLKNWLLELASERPTVREAAVIDGYEVIRPSYDYPALARSLILNKLSAERSQFYLSELLRDEFHWSLIFRKNNPLLLAQQLDVMRAFSQLNSEQLEYVKLHMPDRLYFPDNNVRVALAIGIGSDQALAEVLSLPMDQYSVSLLEWLIQRLPPERAYKLLLGAAENPELLYFSYSAIARLGRVYPPAAQFILAQFRESEHQELAAMVMIEMQSQ</sequence>
<dbReference type="Proteomes" id="UP001310248">
    <property type="component" value="Unassembled WGS sequence"/>
</dbReference>